<dbReference type="EMBL" id="ABOX02000090">
    <property type="protein sequence ID" value="EEF57043.1"/>
    <property type="molecule type" value="Genomic_DNA"/>
</dbReference>
<organism evidence="1 2">
    <name type="scientific">Pedosphaera parvula (strain Ellin514)</name>
    <dbReference type="NCBI Taxonomy" id="320771"/>
    <lineage>
        <taxon>Bacteria</taxon>
        <taxon>Pseudomonadati</taxon>
        <taxon>Verrucomicrobiota</taxon>
        <taxon>Pedosphaerae</taxon>
        <taxon>Pedosphaerales</taxon>
        <taxon>Pedosphaeraceae</taxon>
        <taxon>Pedosphaera</taxon>
    </lineage>
</organism>
<sequence length="54" mass="5889">MNDLVPTLNILQTTYRFPPATVLSIPGFQNSVLSENSLVPISLSAESETFSNFS</sequence>
<evidence type="ECO:0000313" key="1">
    <source>
        <dbReference type="EMBL" id="EEF57043.1"/>
    </source>
</evidence>
<keyword evidence="2" id="KW-1185">Reference proteome</keyword>
<reference evidence="1 2" key="1">
    <citation type="journal article" date="2011" name="J. Bacteriol.">
        <title>Genome sequence of 'Pedosphaera parvula' Ellin514, an aerobic Verrucomicrobial isolate from pasture soil.</title>
        <authorList>
            <person name="Kant R."/>
            <person name="van Passel M.W."/>
            <person name="Sangwan P."/>
            <person name="Palva A."/>
            <person name="Lucas S."/>
            <person name="Copeland A."/>
            <person name="Lapidus A."/>
            <person name="Glavina Del Rio T."/>
            <person name="Dalin E."/>
            <person name="Tice H."/>
            <person name="Bruce D."/>
            <person name="Goodwin L."/>
            <person name="Pitluck S."/>
            <person name="Chertkov O."/>
            <person name="Larimer F.W."/>
            <person name="Land M.L."/>
            <person name="Hauser L."/>
            <person name="Brettin T.S."/>
            <person name="Detter J.C."/>
            <person name="Han S."/>
            <person name="de Vos W.M."/>
            <person name="Janssen P.H."/>
            <person name="Smidt H."/>
        </authorList>
    </citation>
    <scope>NUCLEOTIDE SEQUENCE [LARGE SCALE GENOMIC DNA]</scope>
    <source>
        <strain evidence="1 2">Ellin514</strain>
    </source>
</reference>
<name>B9XSY2_PEDPL</name>
<dbReference type="AlphaFoldDB" id="B9XSY2"/>
<gene>
    <name evidence="1" type="ORF">Cflav_PD0063</name>
</gene>
<comment type="caution">
    <text evidence="1">The sequence shown here is derived from an EMBL/GenBank/DDBJ whole genome shotgun (WGS) entry which is preliminary data.</text>
</comment>
<protein>
    <submittedName>
        <fullName evidence="1">Uncharacterized protein</fullName>
    </submittedName>
</protein>
<evidence type="ECO:0000313" key="2">
    <source>
        <dbReference type="Proteomes" id="UP000003688"/>
    </source>
</evidence>
<dbReference type="Proteomes" id="UP000003688">
    <property type="component" value="Unassembled WGS sequence"/>
</dbReference>
<accession>B9XSY2</accession>
<proteinExistence type="predicted"/>